<dbReference type="PROSITE" id="PS50949">
    <property type="entry name" value="HTH_GNTR"/>
    <property type="match status" value="1"/>
</dbReference>
<dbReference type="Gene3D" id="1.10.10.10">
    <property type="entry name" value="Winged helix-like DNA-binding domain superfamily/Winged helix DNA-binding domain"/>
    <property type="match status" value="1"/>
</dbReference>
<dbReference type="PANTHER" id="PTHR43537">
    <property type="entry name" value="TRANSCRIPTIONAL REGULATOR, GNTR FAMILY"/>
    <property type="match status" value="1"/>
</dbReference>
<dbReference type="RefSeq" id="WP_227709131.1">
    <property type="nucleotide sequence ID" value="NZ_JAJEQX010000052.1"/>
</dbReference>
<dbReference type="SMART" id="SM00895">
    <property type="entry name" value="FCD"/>
    <property type="match status" value="1"/>
</dbReference>
<dbReference type="InterPro" id="IPR036388">
    <property type="entry name" value="WH-like_DNA-bd_sf"/>
</dbReference>
<accession>A0ABS8G1G9</accession>
<dbReference type="InterPro" id="IPR036390">
    <property type="entry name" value="WH_DNA-bd_sf"/>
</dbReference>
<organism evidence="5 6">
    <name type="scientific">Ruminococcus turbiniformis</name>
    <dbReference type="NCBI Taxonomy" id="2881258"/>
    <lineage>
        <taxon>Bacteria</taxon>
        <taxon>Bacillati</taxon>
        <taxon>Bacillota</taxon>
        <taxon>Clostridia</taxon>
        <taxon>Eubacteriales</taxon>
        <taxon>Oscillospiraceae</taxon>
        <taxon>Ruminococcus</taxon>
    </lineage>
</organism>
<feature type="domain" description="HTH gntR-type" evidence="4">
    <location>
        <begin position="8"/>
        <end position="76"/>
    </location>
</feature>
<proteinExistence type="predicted"/>
<evidence type="ECO:0000313" key="5">
    <source>
        <dbReference type="EMBL" id="MCC2256150.1"/>
    </source>
</evidence>
<dbReference type="EMBL" id="JAJEQX010000052">
    <property type="protein sequence ID" value="MCC2256150.1"/>
    <property type="molecule type" value="Genomic_DNA"/>
</dbReference>
<comment type="caution">
    <text evidence="5">The sequence shown here is derived from an EMBL/GenBank/DDBJ whole genome shotgun (WGS) entry which is preliminary data.</text>
</comment>
<evidence type="ECO:0000256" key="3">
    <source>
        <dbReference type="ARBA" id="ARBA00023163"/>
    </source>
</evidence>
<dbReference type="Pfam" id="PF00392">
    <property type="entry name" value="GntR"/>
    <property type="match status" value="1"/>
</dbReference>
<keyword evidence="3" id="KW-0804">Transcription</keyword>
<dbReference type="PANTHER" id="PTHR43537:SF5">
    <property type="entry name" value="UXU OPERON TRANSCRIPTIONAL REGULATOR"/>
    <property type="match status" value="1"/>
</dbReference>
<reference evidence="5 6" key="1">
    <citation type="submission" date="2021-10" db="EMBL/GenBank/DDBJ databases">
        <title>Anaerobic single-cell dispensing facilitates the cultivation of human gut bacteria.</title>
        <authorList>
            <person name="Afrizal A."/>
        </authorList>
    </citation>
    <scope>NUCLEOTIDE SEQUENCE [LARGE SCALE GENOMIC DNA]</scope>
    <source>
        <strain evidence="5 6">CLA-AA-H200</strain>
    </source>
</reference>
<dbReference type="InterPro" id="IPR011711">
    <property type="entry name" value="GntR_C"/>
</dbReference>
<dbReference type="Pfam" id="PF07729">
    <property type="entry name" value="FCD"/>
    <property type="match status" value="1"/>
</dbReference>
<keyword evidence="1" id="KW-0805">Transcription regulation</keyword>
<dbReference type="SUPFAM" id="SSF46785">
    <property type="entry name" value="Winged helix' DNA-binding domain"/>
    <property type="match status" value="1"/>
</dbReference>
<evidence type="ECO:0000256" key="2">
    <source>
        <dbReference type="ARBA" id="ARBA00023125"/>
    </source>
</evidence>
<keyword evidence="6" id="KW-1185">Reference proteome</keyword>
<evidence type="ECO:0000313" key="6">
    <source>
        <dbReference type="Proteomes" id="UP001198151"/>
    </source>
</evidence>
<dbReference type="InterPro" id="IPR008920">
    <property type="entry name" value="TF_FadR/GntR_C"/>
</dbReference>
<dbReference type="Gene3D" id="1.20.120.530">
    <property type="entry name" value="GntR ligand-binding domain-like"/>
    <property type="match status" value="1"/>
</dbReference>
<keyword evidence="2" id="KW-0238">DNA-binding</keyword>
<gene>
    <name evidence="5" type="ORF">LKD70_17350</name>
</gene>
<dbReference type="CDD" id="cd07377">
    <property type="entry name" value="WHTH_GntR"/>
    <property type="match status" value="1"/>
</dbReference>
<evidence type="ECO:0000259" key="4">
    <source>
        <dbReference type="PROSITE" id="PS50949"/>
    </source>
</evidence>
<dbReference type="Proteomes" id="UP001198151">
    <property type="component" value="Unassembled WGS sequence"/>
</dbReference>
<protein>
    <submittedName>
        <fullName evidence="5">GntR family transcriptional regulator</fullName>
    </submittedName>
</protein>
<dbReference type="PRINTS" id="PR00035">
    <property type="entry name" value="HTHGNTR"/>
</dbReference>
<evidence type="ECO:0000256" key="1">
    <source>
        <dbReference type="ARBA" id="ARBA00023015"/>
    </source>
</evidence>
<sequence length="231" mass="26766">MKKNSARVPLYEKLLKELKSQIVSGVYQKGDLLPSEKELIDAYGVSRITVRKTLSILAEMGFIETCQGKGSVVLFGPENSGSSDDFKRAVDEYYHDFMSSSNIRLLLEPEIARQAALMASREQVAHLKTLIKREEDERDVDEFHRAVAEILNNDKLNDMLGELIIYENSKASLGTIQPELQDEVGKVVESHHQKIYEAIRDRNPEFAYFYMKEHTLYMKKRYEEYFARMRE</sequence>
<name>A0ABS8G1G9_9FIRM</name>
<dbReference type="SUPFAM" id="SSF48008">
    <property type="entry name" value="GntR ligand-binding domain-like"/>
    <property type="match status" value="1"/>
</dbReference>
<dbReference type="InterPro" id="IPR000524">
    <property type="entry name" value="Tscrpt_reg_HTH_GntR"/>
</dbReference>
<dbReference type="SMART" id="SM00345">
    <property type="entry name" value="HTH_GNTR"/>
    <property type="match status" value="1"/>
</dbReference>